<protein>
    <submittedName>
        <fullName evidence="4">Conserved membrane protein</fullName>
    </submittedName>
</protein>
<feature type="transmembrane region" description="Helical" evidence="2">
    <location>
        <begin position="55"/>
        <end position="74"/>
    </location>
</feature>
<dbReference type="EMBL" id="CP016282">
    <property type="protein sequence ID" value="ANP72125.1"/>
    <property type="molecule type" value="Genomic_DNA"/>
</dbReference>
<evidence type="ECO:0000256" key="2">
    <source>
        <dbReference type="SAM" id="Phobius"/>
    </source>
</evidence>
<evidence type="ECO:0000313" key="5">
    <source>
        <dbReference type="Proteomes" id="UP000092582"/>
    </source>
</evidence>
<dbReference type="Pfam" id="PF01476">
    <property type="entry name" value="LysM"/>
    <property type="match status" value="1"/>
</dbReference>
<evidence type="ECO:0000256" key="1">
    <source>
        <dbReference type="SAM" id="MobiDB-lite"/>
    </source>
</evidence>
<dbReference type="InterPro" id="IPR018392">
    <property type="entry name" value="LysM"/>
</dbReference>
<feature type="region of interest" description="Disordered" evidence="1">
    <location>
        <begin position="1"/>
        <end position="25"/>
    </location>
</feature>
<evidence type="ECO:0000313" key="4">
    <source>
        <dbReference type="EMBL" id="ANP72125.1"/>
    </source>
</evidence>
<organism evidence="4 5">
    <name type="scientific">Cryobacterium arcticum</name>
    <dbReference type="NCBI Taxonomy" id="670052"/>
    <lineage>
        <taxon>Bacteria</taxon>
        <taxon>Bacillati</taxon>
        <taxon>Actinomycetota</taxon>
        <taxon>Actinomycetes</taxon>
        <taxon>Micrococcales</taxon>
        <taxon>Microbacteriaceae</taxon>
        <taxon>Cryobacterium</taxon>
    </lineage>
</organism>
<dbReference type="SMART" id="SM00257">
    <property type="entry name" value="LysM"/>
    <property type="match status" value="1"/>
</dbReference>
<accession>A0A1B1BHM3</accession>
<dbReference type="OrthoDB" id="5084290at2"/>
<keyword evidence="2" id="KW-0472">Membrane</keyword>
<evidence type="ECO:0000259" key="3">
    <source>
        <dbReference type="SMART" id="SM00257"/>
    </source>
</evidence>
<dbReference type="Proteomes" id="UP000092582">
    <property type="component" value="Chromosome 1"/>
</dbReference>
<keyword evidence="2" id="KW-0812">Transmembrane</keyword>
<proteinExistence type="predicted"/>
<dbReference type="PATRIC" id="fig|670052.7.peg.1200"/>
<dbReference type="Gene3D" id="3.10.350.10">
    <property type="entry name" value="LysM domain"/>
    <property type="match status" value="1"/>
</dbReference>
<sequence>MSAAYALKPGSGTGGSNTSRPNAPRLSIVGDSREHATQFASAPRTHLRLTRRGRIVFTTLAALPLVLGSIVVAVNGGVAAAEGTTGVGAAAFDYVTIESGQSLWQLAESIAPTQDPRDVIADIVNLNQLPSDAVQPGQRLALPAGY</sequence>
<dbReference type="STRING" id="670052.PA27867_1159"/>
<keyword evidence="5" id="KW-1185">Reference proteome</keyword>
<keyword evidence="2" id="KW-1133">Transmembrane helix</keyword>
<name>A0A1B1BHM3_9MICO</name>
<feature type="domain" description="LysM" evidence="3">
    <location>
        <begin position="94"/>
        <end position="143"/>
    </location>
</feature>
<dbReference type="KEGG" id="cart:PA27867_1159"/>
<reference evidence="4 5" key="1">
    <citation type="submission" date="2016-06" db="EMBL/GenBank/DDBJ databases">
        <title>Genome sequencing of Cryobacterium arcticum PAMC 27867.</title>
        <authorList>
            <person name="Lee J."/>
            <person name="Kim O.-S."/>
        </authorList>
    </citation>
    <scope>NUCLEOTIDE SEQUENCE [LARGE SCALE GENOMIC DNA]</scope>
    <source>
        <strain evidence="4 5">PAMC 27867</strain>
    </source>
</reference>
<gene>
    <name evidence="4" type="ORF">PA27867_1159</name>
</gene>
<dbReference type="AlphaFoldDB" id="A0A1B1BHM3"/>
<dbReference type="InterPro" id="IPR036779">
    <property type="entry name" value="LysM_dom_sf"/>
</dbReference>
<dbReference type="RefSeq" id="WP_157109137.1">
    <property type="nucleotide sequence ID" value="NZ_CP016282.1"/>
</dbReference>